<dbReference type="PANTHER" id="PTHR34858:SF1">
    <property type="entry name" value="CYSO-CYSTEINE PEPTIDASE"/>
    <property type="match status" value="1"/>
</dbReference>
<dbReference type="AlphaFoldDB" id="A0AAT9PBG4"/>
<reference evidence="9" key="1">
    <citation type="submission" date="2024-03" db="EMBL/GenBank/DDBJ databases">
        <title>Psychrobacter raelis sp. nov. isolated from a dog with peritonitis.</title>
        <authorList>
            <person name="Schiavone A."/>
            <person name="Manzulli V."/>
            <person name="Camarda A."/>
            <person name="Cafiero M.A."/>
            <person name="Vasco I."/>
            <person name="Marino L."/>
            <person name="Pennuzzi G."/>
            <person name="Serrecchia L."/>
            <person name="Galante D."/>
            <person name="Pugliese N."/>
        </authorList>
    </citation>
    <scope>NUCLEOTIDE SEQUENCE</scope>
    <source>
        <strain evidence="9">PraFG1</strain>
    </source>
</reference>
<dbReference type="Proteomes" id="UP000829560">
    <property type="component" value="Chromosome"/>
</dbReference>
<evidence type="ECO:0000313" key="9">
    <source>
        <dbReference type="EMBL" id="UNK04711.1"/>
    </source>
</evidence>
<evidence type="ECO:0000256" key="4">
    <source>
        <dbReference type="ARBA" id="ARBA00022801"/>
    </source>
</evidence>
<dbReference type="Gene3D" id="3.90.1720.10">
    <property type="entry name" value="endopeptidase domain like (from Nostoc punctiforme)"/>
    <property type="match status" value="1"/>
</dbReference>
<sequence>MTLDEQIICHAKNEYPKESCGMIFDGAYIACDNVADNPTQTFRISRDDWQPADVIVHSHPQGQRYLSGADRKTQHKTRCDWWLAVTNDIKSWEIIKYRYAPLLRGRTFEYGKHDCYSLVEDAYMLCGIKLMSYKRKGEAQEIADNAFIVNFPKTGFYQVNLTDMQPGDVILTSIRGNANHASIYLGDEQVLHHPYGGLSRREGFCNVWHKSMHSVWRHKDWQSDMMTAIFNDLEATK</sequence>
<dbReference type="GO" id="GO:0008270">
    <property type="term" value="F:zinc ion binding"/>
    <property type="evidence" value="ECO:0007669"/>
    <property type="project" value="TreeGrafter"/>
</dbReference>
<evidence type="ECO:0000256" key="5">
    <source>
        <dbReference type="ARBA" id="ARBA00022807"/>
    </source>
</evidence>
<keyword evidence="4" id="KW-0378">Hydrolase</keyword>
<keyword evidence="5" id="KW-0788">Thiol protease</keyword>
<keyword evidence="7" id="KW-0482">Metalloprotease</keyword>
<dbReference type="SUPFAM" id="SSF54001">
    <property type="entry name" value="Cysteine proteinases"/>
    <property type="match status" value="1"/>
</dbReference>
<evidence type="ECO:0000256" key="3">
    <source>
        <dbReference type="ARBA" id="ARBA00022723"/>
    </source>
</evidence>
<keyword evidence="10" id="KW-1185">Reference proteome</keyword>
<dbReference type="SUPFAM" id="SSF102712">
    <property type="entry name" value="JAB1/MPN domain"/>
    <property type="match status" value="1"/>
</dbReference>
<keyword evidence="2" id="KW-0645">Protease</keyword>
<dbReference type="GO" id="GO:0008235">
    <property type="term" value="F:metalloexopeptidase activity"/>
    <property type="evidence" value="ECO:0007669"/>
    <property type="project" value="TreeGrafter"/>
</dbReference>
<dbReference type="InterPro" id="IPR038765">
    <property type="entry name" value="Papain-like_cys_pep_sf"/>
</dbReference>
<dbReference type="PROSITE" id="PS51935">
    <property type="entry name" value="NLPC_P60"/>
    <property type="match status" value="1"/>
</dbReference>
<proteinExistence type="inferred from homology"/>
<dbReference type="EMBL" id="CP093310">
    <property type="protein sequence ID" value="UNK04711.1"/>
    <property type="molecule type" value="Genomic_DNA"/>
</dbReference>
<accession>A0AAT9PBG4</accession>
<feature type="domain" description="NlpC/P60" evidence="8">
    <location>
        <begin position="84"/>
        <end position="227"/>
    </location>
</feature>
<dbReference type="Pfam" id="PF14464">
    <property type="entry name" value="Prok-JAB"/>
    <property type="match status" value="1"/>
</dbReference>
<evidence type="ECO:0000256" key="6">
    <source>
        <dbReference type="ARBA" id="ARBA00022833"/>
    </source>
</evidence>
<evidence type="ECO:0000256" key="7">
    <source>
        <dbReference type="ARBA" id="ARBA00023049"/>
    </source>
</evidence>
<dbReference type="KEGG" id="prae:MN210_10905"/>
<evidence type="ECO:0000256" key="1">
    <source>
        <dbReference type="ARBA" id="ARBA00007074"/>
    </source>
</evidence>
<keyword evidence="3" id="KW-0479">Metal-binding</keyword>
<name>A0AAT9PBG4_9GAMM</name>
<protein>
    <submittedName>
        <fullName evidence="9">NlpC/P60 family protein</fullName>
    </submittedName>
</protein>
<evidence type="ECO:0000259" key="8">
    <source>
        <dbReference type="PROSITE" id="PS51935"/>
    </source>
</evidence>
<organism evidence="9 10">
    <name type="scientific">Psychrobacter raelei</name>
    <dbReference type="NCBI Taxonomy" id="2565531"/>
    <lineage>
        <taxon>Bacteria</taxon>
        <taxon>Pseudomonadati</taxon>
        <taxon>Pseudomonadota</taxon>
        <taxon>Gammaproteobacteria</taxon>
        <taxon>Moraxellales</taxon>
        <taxon>Moraxellaceae</taxon>
        <taxon>Psychrobacter</taxon>
    </lineage>
</organism>
<gene>
    <name evidence="9" type="ORF">MN210_10905</name>
</gene>
<dbReference type="GO" id="GO:0006508">
    <property type="term" value="P:proteolysis"/>
    <property type="evidence" value="ECO:0007669"/>
    <property type="project" value="UniProtKB-KW"/>
</dbReference>
<comment type="similarity">
    <text evidence="1">Belongs to the peptidase C40 family.</text>
</comment>
<dbReference type="RefSeq" id="WP_241878259.1">
    <property type="nucleotide sequence ID" value="NZ_CP093310.2"/>
</dbReference>
<dbReference type="PANTHER" id="PTHR34858">
    <property type="entry name" value="CYSO-CYSTEINE PEPTIDASE"/>
    <property type="match status" value="1"/>
</dbReference>
<dbReference type="InterPro" id="IPR051929">
    <property type="entry name" value="VirAsm_ModProt"/>
</dbReference>
<dbReference type="GO" id="GO:0008234">
    <property type="term" value="F:cysteine-type peptidase activity"/>
    <property type="evidence" value="ECO:0007669"/>
    <property type="project" value="UniProtKB-KW"/>
</dbReference>
<keyword evidence="6" id="KW-0862">Zinc</keyword>
<dbReference type="InterPro" id="IPR028090">
    <property type="entry name" value="JAB_dom_prok"/>
</dbReference>
<dbReference type="Pfam" id="PF00877">
    <property type="entry name" value="NLPC_P60"/>
    <property type="match status" value="1"/>
</dbReference>
<evidence type="ECO:0000313" key="10">
    <source>
        <dbReference type="Proteomes" id="UP000829560"/>
    </source>
</evidence>
<evidence type="ECO:0000256" key="2">
    <source>
        <dbReference type="ARBA" id="ARBA00022670"/>
    </source>
</evidence>
<dbReference type="InterPro" id="IPR000064">
    <property type="entry name" value="NLP_P60_dom"/>
</dbReference>